<keyword evidence="1" id="KW-1133">Transmembrane helix</keyword>
<dbReference type="EMBL" id="JBBXMP010000108">
    <property type="protein sequence ID" value="KAL0062340.1"/>
    <property type="molecule type" value="Genomic_DNA"/>
</dbReference>
<organism evidence="2 3">
    <name type="scientific">Marasmius tenuissimus</name>
    <dbReference type="NCBI Taxonomy" id="585030"/>
    <lineage>
        <taxon>Eukaryota</taxon>
        <taxon>Fungi</taxon>
        <taxon>Dikarya</taxon>
        <taxon>Basidiomycota</taxon>
        <taxon>Agaricomycotina</taxon>
        <taxon>Agaricomycetes</taxon>
        <taxon>Agaricomycetidae</taxon>
        <taxon>Agaricales</taxon>
        <taxon>Marasmiineae</taxon>
        <taxon>Marasmiaceae</taxon>
        <taxon>Marasmius</taxon>
    </lineage>
</organism>
<keyword evidence="1" id="KW-0812">Transmembrane</keyword>
<evidence type="ECO:0000313" key="2">
    <source>
        <dbReference type="EMBL" id="KAL0062340.1"/>
    </source>
</evidence>
<dbReference type="Proteomes" id="UP001437256">
    <property type="component" value="Unassembled WGS sequence"/>
</dbReference>
<keyword evidence="3" id="KW-1185">Reference proteome</keyword>
<accession>A0ABR2ZKZ2</accession>
<feature type="transmembrane region" description="Helical" evidence="1">
    <location>
        <begin position="62"/>
        <end position="85"/>
    </location>
</feature>
<reference evidence="2 3" key="1">
    <citation type="submission" date="2024-05" db="EMBL/GenBank/DDBJ databases">
        <title>A draft genome resource for the thread blight pathogen Marasmius tenuissimus strain MS-2.</title>
        <authorList>
            <person name="Yulfo-Soto G.E."/>
            <person name="Baruah I.K."/>
            <person name="Amoako-Attah I."/>
            <person name="Bukari Y."/>
            <person name="Meinhardt L.W."/>
            <person name="Bailey B.A."/>
            <person name="Cohen S.P."/>
        </authorList>
    </citation>
    <scope>NUCLEOTIDE SEQUENCE [LARGE SCALE GENOMIC DNA]</scope>
    <source>
        <strain evidence="2 3">MS-2</strain>
    </source>
</reference>
<feature type="transmembrane region" description="Helical" evidence="1">
    <location>
        <begin position="21"/>
        <end position="42"/>
    </location>
</feature>
<keyword evidence="1" id="KW-0472">Membrane</keyword>
<proteinExistence type="predicted"/>
<feature type="transmembrane region" description="Helical" evidence="1">
    <location>
        <begin position="129"/>
        <end position="150"/>
    </location>
</feature>
<evidence type="ECO:0000313" key="3">
    <source>
        <dbReference type="Proteomes" id="UP001437256"/>
    </source>
</evidence>
<sequence>MSCDYILLARIYALYHHNPRIRYLVSVAYVLEIAMMSAGLALALPGIHYDEKCTVIFVPESLIVYAGGAVIFQTLLFGLTLHKFLAGIREGWRDIPVVKLLMRDGTWAFFLLFIELVAEVSLYGPKNHAYAGVLYAWLLTVYSVCGYRILLNINHLTRSPGSFSGGGQTLTEDPQFASNANDTDIPISYDLRELDPLPNQTER</sequence>
<gene>
    <name evidence="2" type="ORF">AAF712_010824</name>
</gene>
<feature type="transmembrane region" description="Helical" evidence="1">
    <location>
        <begin position="106"/>
        <end position="123"/>
    </location>
</feature>
<comment type="caution">
    <text evidence="2">The sequence shown here is derived from an EMBL/GenBank/DDBJ whole genome shotgun (WGS) entry which is preliminary data.</text>
</comment>
<evidence type="ECO:0000256" key="1">
    <source>
        <dbReference type="SAM" id="Phobius"/>
    </source>
</evidence>
<protein>
    <submittedName>
        <fullName evidence="2">Uncharacterized protein</fullName>
    </submittedName>
</protein>
<name>A0ABR2ZKZ2_9AGAR</name>